<keyword evidence="2" id="KW-1185">Reference proteome</keyword>
<dbReference type="EMBL" id="JACHGN010000012">
    <property type="protein sequence ID" value="MBB5135782.1"/>
    <property type="molecule type" value="Genomic_DNA"/>
</dbReference>
<proteinExistence type="predicted"/>
<organism evidence="1 2">
    <name type="scientific">Thermocatellispora tengchongensis</name>
    <dbReference type="NCBI Taxonomy" id="1073253"/>
    <lineage>
        <taxon>Bacteria</taxon>
        <taxon>Bacillati</taxon>
        <taxon>Actinomycetota</taxon>
        <taxon>Actinomycetes</taxon>
        <taxon>Streptosporangiales</taxon>
        <taxon>Streptosporangiaceae</taxon>
        <taxon>Thermocatellispora</taxon>
    </lineage>
</organism>
<dbReference type="Proteomes" id="UP000578449">
    <property type="component" value="Unassembled WGS sequence"/>
</dbReference>
<dbReference type="RefSeq" id="WP_185052716.1">
    <property type="nucleotide sequence ID" value="NZ_BAABIX010000037.1"/>
</dbReference>
<dbReference type="Gene3D" id="3.40.710.10">
    <property type="entry name" value="DD-peptidase/beta-lactamase superfamily"/>
    <property type="match status" value="1"/>
</dbReference>
<evidence type="ECO:0000313" key="2">
    <source>
        <dbReference type="Proteomes" id="UP000578449"/>
    </source>
</evidence>
<accession>A0A840P913</accession>
<evidence type="ECO:0000313" key="1">
    <source>
        <dbReference type="EMBL" id="MBB5135782.1"/>
    </source>
</evidence>
<protein>
    <submittedName>
        <fullName evidence="1">CubicO group peptidase (Beta-lactamase class C family)</fullName>
    </submittedName>
</protein>
<sequence length="84" mass="9164">MPGAYYRNQWWVAAPRTPGRRDGVYLALGIHGQMLLIHEPAEVVIAKFSSWPASWPDGTAHTTIAACLALAEAVGSSHRRPGRL</sequence>
<dbReference type="SUPFAM" id="SSF56601">
    <property type="entry name" value="beta-lactamase/transpeptidase-like"/>
    <property type="match status" value="1"/>
</dbReference>
<name>A0A840P913_9ACTN</name>
<reference evidence="1 2" key="1">
    <citation type="submission" date="2020-08" db="EMBL/GenBank/DDBJ databases">
        <title>Genomic Encyclopedia of Type Strains, Phase IV (KMG-IV): sequencing the most valuable type-strain genomes for metagenomic binning, comparative biology and taxonomic classification.</title>
        <authorList>
            <person name="Goeker M."/>
        </authorList>
    </citation>
    <scope>NUCLEOTIDE SEQUENCE [LARGE SCALE GENOMIC DNA]</scope>
    <source>
        <strain evidence="1 2">DSM 45615</strain>
    </source>
</reference>
<dbReference type="AlphaFoldDB" id="A0A840P913"/>
<comment type="caution">
    <text evidence="1">The sequence shown here is derived from an EMBL/GenBank/DDBJ whole genome shotgun (WGS) entry which is preliminary data.</text>
</comment>
<dbReference type="InterPro" id="IPR012338">
    <property type="entry name" value="Beta-lactam/transpept-like"/>
</dbReference>
<gene>
    <name evidence="1" type="ORF">HNP84_005526</name>
</gene>